<dbReference type="HOGENOM" id="CLU_052027_2_3_6"/>
<dbReference type="KEGG" id="acx:Achr_35660"/>
<organism evidence="3 4">
    <name type="scientific">Azotobacter chroococcum NCIMB 8003</name>
    <dbReference type="NCBI Taxonomy" id="1328314"/>
    <lineage>
        <taxon>Bacteria</taxon>
        <taxon>Pseudomonadati</taxon>
        <taxon>Pseudomonadota</taxon>
        <taxon>Gammaproteobacteria</taxon>
        <taxon>Pseudomonadales</taxon>
        <taxon>Pseudomonadaceae</taxon>
        <taxon>Azotobacter</taxon>
    </lineage>
</organism>
<dbReference type="GO" id="GO:0004713">
    <property type="term" value="F:protein tyrosine kinase activity"/>
    <property type="evidence" value="ECO:0007669"/>
    <property type="project" value="TreeGrafter"/>
</dbReference>
<dbReference type="GO" id="GO:0005886">
    <property type="term" value="C:plasma membrane"/>
    <property type="evidence" value="ECO:0007669"/>
    <property type="project" value="TreeGrafter"/>
</dbReference>
<sequence length="223" mass="24240">MTMLRSEQTTLLLEQDQRVLSPSEVNLAATLLDQSCRTLLMIAPTSGCGTTTSALSMARQLAHSAKGKLLLVDASPSATGLSSRLGMAADPGLFELLQSPHPEGELRHCIQRHPELPFDLLPLGQPSPAAGRFTAEDLQHLLDCLASRYRFVVVDAEAVYSGTSGLTLAAMADAVVLVVRAEETRLEVAQAAVQRLRQANAKLLGSVFNARRFYMPKWLYRLL</sequence>
<keyword evidence="4" id="KW-1185">Reference proteome</keyword>
<dbReference type="Proteomes" id="UP000068210">
    <property type="component" value="Chromosome"/>
</dbReference>
<keyword evidence="1" id="KW-0547">Nucleotide-binding</keyword>
<evidence type="ECO:0000313" key="3">
    <source>
        <dbReference type="EMBL" id="AJE22962.1"/>
    </source>
</evidence>
<name>A0A0C4WVW8_9GAMM</name>
<dbReference type="PANTHER" id="PTHR32309">
    <property type="entry name" value="TYROSINE-PROTEIN KINASE"/>
    <property type="match status" value="1"/>
</dbReference>
<dbReference type="EMBL" id="CP010415">
    <property type="protein sequence ID" value="AJE22962.1"/>
    <property type="molecule type" value="Genomic_DNA"/>
</dbReference>
<dbReference type="AlphaFoldDB" id="A0A0C4WVW8"/>
<protein>
    <submittedName>
        <fullName evidence="3">Exopolysaccharide biosynthesis protein</fullName>
    </submittedName>
</protein>
<proteinExistence type="predicted"/>
<evidence type="ECO:0000313" key="4">
    <source>
        <dbReference type="Proteomes" id="UP000068210"/>
    </source>
</evidence>
<dbReference type="Gene3D" id="3.40.50.300">
    <property type="entry name" value="P-loop containing nucleotide triphosphate hydrolases"/>
    <property type="match status" value="1"/>
</dbReference>
<reference evidence="3 4" key="1">
    <citation type="journal article" date="2015" name="PLoS ONE">
        <title>Azotobacter Genomes: The Genome of Azotobacter chroococcum NCIMB 8003 (ATCC 4412).</title>
        <authorList>
            <person name="Robson R.L."/>
            <person name="Jones R."/>
            <person name="Robson R.M."/>
            <person name="Schwartz A."/>
            <person name="Richardson T.H."/>
        </authorList>
    </citation>
    <scope>NUCLEOTIDE SEQUENCE [LARGE SCALE GENOMIC DNA]</scope>
    <source>
        <strain evidence="3 4">NCIMB 8003</strain>
    </source>
</reference>
<dbReference type="InterPro" id="IPR005702">
    <property type="entry name" value="Wzc-like_C"/>
</dbReference>
<accession>A0A0C4WVW8</accession>
<dbReference type="InterPro" id="IPR027417">
    <property type="entry name" value="P-loop_NTPase"/>
</dbReference>
<keyword evidence="2" id="KW-0067">ATP-binding</keyword>
<evidence type="ECO:0000256" key="2">
    <source>
        <dbReference type="ARBA" id="ARBA00022840"/>
    </source>
</evidence>
<evidence type="ECO:0000256" key="1">
    <source>
        <dbReference type="ARBA" id="ARBA00022741"/>
    </source>
</evidence>
<dbReference type="SUPFAM" id="SSF52540">
    <property type="entry name" value="P-loop containing nucleoside triphosphate hydrolases"/>
    <property type="match status" value="1"/>
</dbReference>
<dbReference type="CDD" id="cd05387">
    <property type="entry name" value="BY-kinase"/>
    <property type="match status" value="1"/>
</dbReference>
<dbReference type="RefSeq" id="WP_039806250.1">
    <property type="nucleotide sequence ID" value="NZ_CP010415.1"/>
</dbReference>
<dbReference type="PANTHER" id="PTHR32309:SF13">
    <property type="entry name" value="FERRIC ENTEROBACTIN TRANSPORT PROTEIN FEPE"/>
    <property type="match status" value="1"/>
</dbReference>
<dbReference type="STRING" id="1328314.Achr_35660"/>
<dbReference type="InterPro" id="IPR050445">
    <property type="entry name" value="Bact_polysacc_biosynth/exp"/>
</dbReference>
<gene>
    <name evidence="3" type="ORF">Achr_35660</name>
</gene>